<dbReference type="Gene3D" id="3.40.1410.10">
    <property type="entry name" value="Chorismate lyase-like"/>
    <property type="match status" value="1"/>
</dbReference>
<reference evidence="5" key="1">
    <citation type="submission" date="2020-05" db="EMBL/GenBank/DDBJ databases">
        <authorList>
            <person name="Chiriac C."/>
            <person name="Salcher M."/>
            <person name="Ghai R."/>
            <person name="Kavagutti S V."/>
        </authorList>
    </citation>
    <scope>NUCLEOTIDE SEQUENCE</scope>
</reference>
<dbReference type="SMART" id="SM00345">
    <property type="entry name" value="HTH_GNTR"/>
    <property type="match status" value="1"/>
</dbReference>
<evidence type="ECO:0000256" key="3">
    <source>
        <dbReference type="ARBA" id="ARBA00023163"/>
    </source>
</evidence>
<dbReference type="CDD" id="cd07377">
    <property type="entry name" value="WHTH_GntR"/>
    <property type="match status" value="1"/>
</dbReference>
<dbReference type="InterPro" id="IPR028978">
    <property type="entry name" value="Chorismate_lyase_/UTRA_dom_sf"/>
</dbReference>
<dbReference type="Pfam" id="PF00392">
    <property type="entry name" value="GntR"/>
    <property type="match status" value="1"/>
</dbReference>
<evidence type="ECO:0000259" key="4">
    <source>
        <dbReference type="PROSITE" id="PS50949"/>
    </source>
</evidence>
<dbReference type="SUPFAM" id="SSF64288">
    <property type="entry name" value="Chorismate lyase-like"/>
    <property type="match status" value="1"/>
</dbReference>
<dbReference type="GO" id="GO:0003677">
    <property type="term" value="F:DNA binding"/>
    <property type="evidence" value="ECO:0007669"/>
    <property type="project" value="UniProtKB-KW"/>
</dbReference>
<dbReference type="Gene3D" id="1.10.10.10">
    <property type="entry name" value="Winged helix-like DNA-binding domain superfamily/Winged helix DNA-binding domain"/>
    <property type="match status" value="1"/>
</dbReference>
<evidence type="ECO:0000256" key="1">
    <source>
        <dbReference type="ARBA" id="ARBA00023015"/>
    </source>
</evidence>
<name>A0A6J6KAP0_9ZZZZ</name>
<gene>
    <name evidence="5" type="ORF">UFOPK2158_00932</name>
</gene>
<organism evidence="5">
    <name type="scientific">freshwater metagenome</name>
    <dbReference type="NCBI Taxonomy" id="449393"/>
    <lineage>
        <taxon>unclassified sequences</taxon>
        <taxon>metagenomes</taxon>
        <taxon>ecological metagenomes</taxon>
    </lineage>
</organism>
<accession>A0A6J6KAP0</accession>
<dbReference type="InterPro" id="IPR050679">
    <property type="entry name" value="Bact_HTH_transcr_reg"/>
</dbReference>
<dbReference type="SMART" id="SM00866">
    <property type="entry name" value="UTRA"/>
    <property type="match status" value="1"/>
</dbReference>
<dbReference type="InterPro" id="IPR036388">
    <property type="entry name" value="WH-like_DNA-bd_sf"/>
</dbReference>
<sequence>MTTMSREVQRGDLRTRVRDLLAGLNVGDRLPSERDLSERWSVARMTVRRTLDVLILEGAIERRQGSGTYVAPRPFVRALGLTSFSDDMKQRGLVPGSRLVSLTKIAADPQIARLLCAAVGTDVYRFTRVRLGSGEPLAVETTWIRSSLVPGLQEYDLDASLYKLLAQRYRISVATAKVSIQPVLPDAKVRDLLQIPADQACLLIQMVDTDPKGNVVMAAKCTYRGDKYQLSADVSGAAFSLGSFPRGSTL</sequence>
<dbReference type="GO" id="GO:0003700">
    <property type="term" value="F:DNA-binding transcription factor activity"/>
    <property type="evidence" value="ECO:0007669"/>
    <property type="project" value="InterPro"/>
</dbReference>
<keyword evidence="3" id="KW-0804">Transcription</keyword>
<dbReference type="InterPro" id="IPR036390">
    <property type="entry name" value="WH_DNA-bd_sf"/>
</dbReference>
<dbReference type="InterPro" id="IPR011663">
    <property type="entry name" value="UTRA"/>
</dbReference>
<protein>
    <submittedName>
        <fullName evidence="5">Unannotated protein</fullName>
    </submittedName>
</protein>
<dbReference type="PROSITE" id="PS50949">
    <property type="entry name" value="HTH_GNTR"/>
    <property type="match status" value="1"/>
</dbReference>
<feature type="domain" description="HTH gntR-type" evidence="4">
    <location>
        <begin position="5"/>
        <end position="73"/>
    </location>
</feature>
<dbReference type="GO" id="GO:0045892">
    <property type="term" value="P:negative regulation of DNA-templated transcription"/>
    <property type="evidence" value="ECO:0007669"/>
    <property type="project" value="TreeGrafter"/>
</dbReference>
<dbReference type="PANTHER" id="PTHR44846">
    <property type="entry name" value="MANNOSYL-D-GLYCERATE TRANSPORT/METABOLISM SYSTEM REPRESSOR MNGR-RELATED"/>
    <property type="match status" value="1"/>
</dbReference>
<dbReference type="SUPFAM" id="SSF46785">
    <property type="entry name" value="Winged helix' DNA-binding domain"/>
    <property type="match status" value="1"/>
</dbReference>
<dbReference type="Pfam" id="PF07702">
    <property type="entry name" value="UTRA"/>
    <property type="match status" value="1"/>
</dbReference>
<dbReference type="EMBL" id="CAEZVY010000094">
    <property type="protein sequence ID" value="CAB4646048.1"/>
    <property type="molecule type" value="Genomic_DNA"/>
</dbReference>
<keyword evidence="1" id="KW-0805">Transcription regulation</keyword>
<evidence type="ECO:0000313" key="5">
    <source>
        <dbReference type="EMBL" id="CAB4646048.1"/>
    </source>
</evidence>
<keyword evidence="2" id="KW-0238">DNA-binding</keyword>
<dbReference type="AlphaFoldDB" id="A0A6J6KAP0"/>
<evidence type="ECO:0000256" key="2">
    <source>
        <dbReference type="ARBA" id="ARBA00023125"/>
    </source>
</evidence>
<dbReference type="PRINTS" id="PR00035">
    <property type="entry name" value="HTHGNTR"/>
</dbReference>
<dbReference type="InterPro" id="IPR000524">
    <property type="entry name" value="Tscrpt_reg_HTH_GntR"/>
</dbReference>
<proteinExistence type="predicted"/>
<dbReference type="PANTHER" id="PTHR44846:SF1">
    <property type="entry name" value="MANNOSYL-D-GLYCERATE TRANSPORT_METABOLISM SYSTEM REPRESSOR MNGR-RELATED"/>
    <property type="match status" value="1"/>
</dbReference>